<feature type="binding site" evidence="11">
    <location>
        <position position="48"/>
    </location>
    <ligand>
        <name>ATP</name>
        <dbReference type="ChEBI" id="CHEBI:30616"/>
    </ligand>
</feature>
<dbReference type="InterPro" id="IPR036393">
    <property type="entry name" value="AceGlu_kinase-like_sf"/>
</dbReference>
<evidence type="ECO:0000256" key="11">
    <source>
        <dbReference type="HAMAP-Rule" id="MF_01220"/>
    </source>
</evidence>
<evidence type="ECO:0000313" key="15">
    <source>
        <dbReference type="Proteomes" id="UP000716004"/>
    </source>
</evidence>
<keyword evidence="6 11" id="KW-0547">Nucleotide-binding</keyword>
<dbReference type="GO" id="GO:0005524">
    <property type="term" value="F:ATP binding"/>
    <property type="evidence" value="ECO:0007669"/>
    <property type="project" value="UniProtKB-KW"/>
</dbReference>
<dbReference type="GO" id="GO:0044210">
    <property type="term" value="P:'de novo' CTP biosynthetic process"/>
    <property type="evidence" value="ECO:0007669"/>
    <property type="project" value="UniProtKB-UniRule"/>
</dbReference>
<dbReference type="Gene3D" id="3.40.1160.10">
    <property type="entry name" value="Acetylglutamate kinase-like"/>
    <property type="match status" value="1"/>
</dbReference>
<evidence type="ECO:0000256" key="3">
    <source>
        <dbReference type="ARBA" id="ARBA00007614"/>
    </source>
</evidence>
<dbReference type="Proteomes" id="UP000716004">
    <property type="component" value="Unassembled WGS sequence"/>
</dbReference>
<dbReference type="Proteomes" id="UP000750197">
    <property type="component" value="Unassembled WGS sequence"/>
</dbReference>
<evidence type="ECO:0000313" key="13">
    <source>
        <dbReference type="EMBL" id="MBX8631345.1"/>
    </source>
</evidence>
<keyword evidence="8 11" id="KW-0067">ATP-binding</keyword>
<comment type="pathway">
    <text evidence="2 11">Pyrimidine metabolism; CTP biosynthesis via de novo pathway; UDP from UMP (UMPK route): step 1/1.</text>
</comment>
<dbReference type="UniPathway" id="UPA00159">
    <property type="reaction ID" value="UER00275"/>
</dbReference>
<comment type="catalytic activity">
    <reaction evidence="10 11">
        <text>UMP + ATP = UDP + ADP</text>
        <dbReference type="Rhea" id="RHEA:24400"/>
        <dbReference type="ChEBI" id="CHEBI:30616"/>
        <dbReference type="ChEBI" id="CHEBI:57865"/>
        <dbReference type="ChEBI" id="CHEBI:58223"/>
        <dbReference type="ChEBI" id="CHEBI:456216"/>
        <dbReference type="EC" id="2.7.4.22"/>
    </reaction>
</comment>
<dbReference type="GO" id="GO:0033862">
    <property type="term" value="F:UMP kinase activity"/>
    <property type="evidence" value="ECO:0007669"/>
    <property type="project" value="UniProtKB-EC"/>
</dbReference>
<comment type="caution">
    <text evidence="11">Lacks conserved residue(s) required for the propagation of feature annotation.</text>
</comment>
<dbReference type="PANTHER" id="PTHR42833:SF4">
    <property type="entry name" value="URIDYLATE KINASE PUMPKIN, CHLOROPLASTIC"/>
    <property type="match status" value="1"/>
</dbReference>
<evidence type="ECO:0000256" key="5">
    <source>
        <dbReference type="ARBA" id="ARBA00022679"/>
    </source>
</evidence>
<dbReference type="NCBIfam" id="TIGR02076">
    <property type="entry name" value="pyrH_arch"/>
    <property type="match status" value="1"/>
</dbReference>
<dbReference type="CDD" id="cd04253">
    <property type="entry name" value="AAK_UMPK-PyrH-Pf"/>
    <property type="match status" value="1"/>
</dbReference>
<dbReference type="InterPro" id="IPR011817">
    <property type="entry name" value="Uridylate_kinase"/>
</dbReference>
<feature type="binding site" evidence="11">
    <location>
        <position position="52"/>
    </location>
    <ligand>
        <name>ATP</name>
        <dbReference type="ChEBI" id="CHEBI:30616"/>
    </ligand>
</feature>
<evidence type="ECO:0000256" key="6">
    <source>
        <dbReference type="ARBA" id="ARBA00022741"/>
    </source>
</evidence>
<comment type="caution">
    <text evidence="13">The sequence shown here is derived from an EMBL/GenBank/DDBJ whole genome shotgun (WGS) entry which is preliminary data.</text>
</comment>
<dbReference type="EC" id="2.7.4.22" evidence="11"/>
<dbReference type="Pfam" id="PF00696">
    <property type="entry name" value="AA_kinase"/>
    <property type="match status" value="1"/>
</dbReference>
<feature type="binding site" evidence="11">
    <location>
        <position position="143"/>
    </location>
    <ligand>
        <name>ATP</name>
        <dbReference type="ChEBI" id="CHEBI:30616"/>
    </ligand>
</feature>
<proteinExistence type="inferred from homology"/>
<sequence length="242" mass="25937">MAQEKIAISIGGSILVPDNEDTSYIKQLASALLDMLPSYKFLVVCGGGKIARYYITIGRALGADESSLDELGIEVTRLNARLLITALGEKAYYKPAESIDEARLASNNYPIVVMGGTHPGQTTDAVAALAAEKIKAARIINATSVDGVYTDDPRTNPAAKRIDRMTFKELMDKVVYAKMEAGSSFIFDPLGAKLISRSRIPTAVVFGRDIQQLVNAVRGQPFVGTMISSPPPAPASDAKESR</sequence>
<keyword evidence="4 11" id="KW-0963">Cytoplasm</keyword>
<keyword evidence="5 11" id="KW-0808">Transferase</keyword>
<evidence type="ECO:0000313" key="14">
    <source>
        <dbReference type="EMBL" id="MBX8644222.1"/>
    </source>
</evidence>
<comment type="subcellular location">
    <subcellularLocation>
        <location evidence="1 11">Cytoplasm</location>
    </subcellularLocation>
</comment>
<comment type="subunit">
    <text evidence="11">Homohexamer.</text>
</comment>
<dbReference type="HAMAP" id="MF_01220_A">
    <property type="entry name" value="PyrH_A"/>
    <property type="match status" value="1"/>
</dbReference>
<feature type="binding site" evidence="11">
    <location>
        <position position="69"/>
    </location>
    <ligand>
        <name>UMP</name>
        <dbReference type="ChEBI" id="CHEBI:57865"/>
    </ligand>
</feature>
<evidence type="ECO:0000256" key="2">
    <source>
        <dbReference type="ARBA" id="ARBA00004791"/>
    </source>
</evidence>
<dbReference type="GO" id="GO:0005737">
    <property type="term" value="C:cytoplasm"/>
    <property type="evidence" value="ECO:0007669"/>
    <property type="project" value="UniProtKB-SubCell"/>
</dbReference>
<dbReference type="InterPro" id="IPR011818">
    <property type="entry name" value="Uridylate_kinase_arch/spir"/>
</dbReference>
<dbReference type="InterPro" id="IPR001048">
    <property type="entry name" value="Asp/Glu/Uridylate_kinase"/>
</dbReference>
<evidence type="ECO:0000256" key="8">
    <source>
        <dbReference type="ARBA" id="ARBA00022840"/>
    </source>
</evidence>
<dbReference type="PIRSF" id="PIRSF005650">
    <property type="entry name" value="Uridylate_kin"/>
    <property type="match status" value="1"/>
</dbReference>
<feature type="binding site" evidence="11">
    <location>
        <begin position="12"/>
        <end position="13"/>
    </location>
    <ligand>
        <name>ATP</name>
        <dbReference type="ChEBI" id="CHEBI:30616"/>
    </ligand>
</feature>
<dbReference type="AlphaFoldDB" id="A0A8J7YSH2"/>
<evidence type="ECO:0000256" key="4">
    <source>
        <dbReference type="ARBA" id="ARBA00022490"/>
    </source>
</evidence>
<accession>A0A8J7YSH2</accession>
<comment type="activity regulation">
    <text evidence="11">Inhibited by UTP.</text>
</comment>
<feature type="binding site" evidence="11">
    <location>
        <position position="152"/>
    </location>
    <ligand>
        <name>ATP</name>
        <dbReference type="ChEBI" id="CHEBI:30616"/>
    </ligand>
</feature>
<reference evidence="13" key="1">
    <citation type="submission" date="2021-04" db="EMBL/GenBank/DDBJ databases">
        <title>Genomic insights into ecological role and evolution of a novel Thermoplasmata order Candidatus Sysuiplasmatales.</title>
        <authorList>
            <person name="Yuan Y."/>
        </authorList>
    </citation>
    <scope>NUCLEOTIDE SEQUENCE</scope>
    <source>
        <strain evidence="14">TUT19-bin139</strain>
        <strain evidence="13">YP2-bin.285</strain>
    </source>
</reference>
<organism evidence="13 15">
    <name type="scientific">Candidatus Sysuiplasma superficiale</name>
    <dbReference type="NCBI Taxonomy" id="2823368"/>
    <lineage>
        <taxon>Archaea</taxon>
        <taxon>Methanobacteriati</taxon>
        <taxon>Thermoplasmatota</taxon>
        <taxon>Thermoplasmata</taxon>
        <taxon>Candidatus Sysuiplasmatales</taxon>
        <taxon>Candidatus Sysuiplasmataceae</taxon>
        <taxon>Candidatus Sysuiplasma</taxon>
    </lineage>
</organism>
<keyword evidence="7 11" id="KW-0418">Kinase</keyword>
<comment type="function">
    <text evidence="11">Catalyzes the reversible phosphorylation of UMP to UDP.</text>
</comment>
<evidence type="ECO:0000256" key="10">
    <source>
        <dbReference type="ARBA" id="ARBA00047767"/>
    </source>
</evidence>
<dbReference type="GO" id="GO:0006225">
    <property type="term" value="P:UDP biosynthetic process"/>
    <property type="evidence" value="ECO:0007669"/>
    <property type="project" value="TreeGrafter"/>
</dbReference>
<dbReference type="SUPFAM" id="SSF53633">
    <property type="entry name" value="Carbamate kinase-like"/>
    <property type="match status" value="1"/>
</dbReference>
<feature type="binding site" evidence="11">
    <location>
        <position position="47"/>
    </location>
    <ligand>
        <name>UMP</name>
        <dbReference type="ChEBI" id="CHEBI:57865"/>
    </ligand>
</feature>
<dbReference type="PANTHER" id="PTHR42833">
    <property type="entry name" value="URIDYLATE KINASE"/>
    <property type="match status" value="1"/>
</dbReference>
<evidence type="ECO:0000259" key="12">
    <source>
        <dbReference type="Pfam" id="PF00696"/>
    </source>
</evidence>
<feature type="domain" description="Aspartate/glutamate/uridylate kinase" evidence="12">
    <location>
        <begin position="5"/>
        <end position="204"/>
    </location>
</feature>
<feature type="binding site" evidence="11">
    <location>
        <position position="149"/>
    </location>
    <ligand>
        <name>ATP</name>
        <dbReference type="ChEBI" id="CHEBI:30616"/>
    </ligand>
</feature>
<dbReference type="EMBL" id="JAGVSJ010000003">
    <property type="protein sequence ID" value="MBX8631345.1"/>
    <property type="molecule type" value="Genomic_DNA"/>
</dbReference>
<gene>
    <name evidence="11 13" type="primary">pyrH</name>
    <name evidence="13" type="ORF">J9259_02320</name>
    <name evidence="14" type="ORF">KIY12_05815</name>
</gene>
<evidence type="ECO:0000256" key="9">
    <source>
        <dbReference type="ARBA" id="ARBA00022975"/>
    </source>
</evidence>
<feature type="binding site" evidence="11">
    <location>
        <begin position="117"/>
        <end position="123"/>
    </location>
    <ligand>
        <name>UMP</name>
        <dbReference type="ChEBI" id="CHEBI:57865"/>
    </ligand>
</feature>
<keyword evidence="9 11" id="KW-0665">Pyrimidine biosynthesis</keyword>
<comment type="similarity">
    <text evidence="3 11">Belongs to the UMP kinase family.</text>
</comment>
<protein>
    <recommendedName>
        <fullName evidence="11">Uridylate kinase</fullName>
        <shortName evidence="11">UK</shortName>
        <ecNumber evidence="11">2.7.4.22</ecNumber>
    </recommendedName>
    <alternativeName>
        <fullName evidence="11">Uridine monophosphate kinase</fullName>
        <shortName evidence="11">UMP kinase</shortName>
        <shortName evidence="11">UMPK</shortName>
    </alternativeName>
</protein>
<name>A0A8J7YSH2_9ARCH</name>
<evidence type="ECO:0000256" key="7">
    <source>
        <dbReference type="ARBA" id="ARBA00022777"/>
    </source>
</evidence>
<evidence type="ECO:0000256" key="1">
    <source>
        <dbReference type="ARBA" id="ARBA00004496"/>
    </source>
</evidence>
<dbReference type="EMBL" id="JAHEAC010000046">
    <property type="protein sequence ID" value="MBX8644222.1"/>
    <property type="molecule type" value="Genomic_DNA"/>
</dbReference>